<dbReference type="EMBL" id="BPRH01003996">
    <property type="protein sequence ID" value="GJF11525.1"/>
    <property type="molecule type" value="Genomic_DNA"/>
</dbReference>
<organism evidence="7 8">
    <name type="scientific">Mycolicibacterium cyprinidarum</name>
    <dbReference type="NCBI Taxonomy" id="2860311"/>
    <lineage>
        <taxon>Bacteria</taxon>
        <taxon>Bacillati</taxon>
        <taxon>Actinomycetota</taxon>
        <taxon>Actinomycetes</taxon>
        <taxon>Mycobacteriales</taxon>
        <taxon>Mycobacteriaceae</taxon>
        <taxon>Mycolicibacterium</taxon>
    </lineage>
</organism>
<reference evidence="7 8" key="1">
    <citation type="submission" date="2021-08" db="EMBL/GenBank/DDBJ databases">
        <title>Draft genome sequence of Mycolicibacterium sp. NGTWS1702 strain.</title>
        <authorList>
            <person name="Matsumoto M."/>
            <person name="Tang B.C.C."/>
            <person name="Machida Y."/>
            <person name="Matoyama H."/>
            <person name="Kishihara T."/>
            <person name="Sato S."/>
            <person name="Kondo I."/>
            <person name="Sano M."/>
            <person name="Kato G."/>
        </authorList>
    </citation>
    <scope>NUCLEOTIDE SEQUENCE [LARGE SCALE GENOMIC DNA]</scope>
    <source>
        <strain evidence="7 8">NGTWSNA01</strain>
    </source>
</reference>
<dbReference type="CDD" id="cd09008">
    <property type="entry name" value="MTAN"/>
    <property type="match status" value="1"/>
</dbReference>
<dbReference type="NCBIfam" id="TIGR01704">
    <property type="entry name" value="MTA_SAH-Nsdase"/>
    <property type="match status" value="1"/>
</dbReference>
<evidence type="ECO:0000256" key="4">
    <source>
        <dbReference type="ARBA" id="ARBA00022801"/>
    </source>
</evidence>
<evidence type="ECO:0000313" key="7">
    <source>
        <dbReference type="EMBL" id="GJF11525.1"/>
    </source>
</evidence>
<dbReference type="Gene3D" id="3.40.50.1580">
    <property type="entry name" value="Nucleoside phosphorylase domain"/>
    <property type="match status" value="1"/>
</dbReference>
<dbReference type="Pfam" id="PF01048">
    <property type="entry name" value="PNP_UDP_1"/>
    <property type="match status" value="1"/>
</dbReference>
<keyword evidence="3" id="KW-0028">Amino-acid biosynthesis</keyword>
<keyword evidence="8" id="KW-1185">Reference proteome</keyword>
<dbReference type="InterPro" id="IPR000845">
    <property type="entry name" value="Nucleoside_phosphorylase_d"/>
</dbReference>
<evidence type="ECO:0000259" key="6">
    <source>
        <dbReference type="Pfam" id="PF01048"/>
    </source>
</evidence>
<gene>
    <name evidence="7" type="primary">mtnN</name>
    <name evidence="7" type="ORF">NGTWS1702_38190</name>
</gene>
<dbReference type="PANTHER" id="PTHR46832">
    <property type="entry name" value="5'-METHYLTHIOADENOSINE/S-ADENOSYLHOMOCYSTEINE NUCLEOSIDASE"/>
    <property type="match status" value="1"/>
</dbReference>
<sequence>MTIGIVCAIEPELAHLKSELTGRTGSVVGQARFDAGELDGHRVVLVGGGMGKVNIAVVATVLADRFGCRAIVFTGVAGGLDPSLNIGDIVIADRTVQHDAGVIEENGLKTYQPGHVPFINPTERQGYPTDSVLLGRVQQRLADFTLPSSSAVGGGYGRPPRISYGTVVTGDQFVRCDVTRDRLYCDFDAIAVEMEGGALAQVCEAFGIPWLVIRALSDLAGRESHFDFAAFVDQAAACSATILRRILPVF</sequence>
<name>A0ABQ4V6X1_9MYCO</name>
<proteinExistence type="predicted"/>
<dbReference type="PANTHER" id="PTHR46832:SF1">
    <property type="entry name" value="5'-METHYLTHIOADENOSINE_S-ADENOSYLHOMOCYSTEINE NUCLEOSIDASE"/>
    <property type="match status" value="1"/>
</dbReference>
<evidence type="ECO:0000256" key="3">
    <source>
        <dbReference type="ARBA" id="ARBA00022605"/>
    </source>
</evidence>
<keyword evidence="5" id="KW-0486">Methionine biosynthesis</keyword>
<dbReference type="InterPro" id="IPR035994">
    <property type="entry name" value="Nucleoside_phosphorylase_sf"/>
</dbReference>
<evidence type="ECO:0000256" key="2">
    <source>
        <dbReference type="ARBA" id="ARBA00011974"/>
    </source>
</evidence>
<dbReference type="SUPFAM" id="SSF53167">
    <property type="entry name" value="Purine and uridine phosphorylases"/>
    <property type="match status" value="1"/>
</dbReference>
<accession>A0ABQ4V6X1</accession>
<evidence type="ECO:0000256" key="5">
    <source>
        <dbReference type="ARBA" id="ARBA00023167"/>
    </source>
</evidence>
<dbReference type="Proteomes" id="UP001060504">
    <property type="component" value="Unassembled WGS sequence"/>
</dbReference>
<evidence type="ECO:0000313" key="8">
    <source>
        <dbReference type="Proteomes" id="UP001060504"/>
    </source>
</evidence>
<dbReference type="EC" id="3.2.2.9" evidence="2"/>
<comment type="pathway">
    <text evidence="1">Amino-acid biosynthesis; L-methionine biosynthesis via salvage pathway; S-methyl-5-thio-alpha-D-ribose 1-phosphate from S-methyl-5'-thioadenosine (hydrolase route): step 1/2.</text>
</comment>
<dbReference type="NCBIfam" id="NF004079">
    <property type="entry name" value="PRK05584.1"/>
    <property type="match status" value="1"/>
</dbReference>
<keyword evidence="4" id="KW-0378">Hydrolase</keyword>
<comment type="caution">
    <text evidence="7">The sequence shown here is derived from an EMBL/GenBank/DDBJ whole genome shotgun (WGS) entry which is preliminary data.</text>
</comment>
<feature type="domain" description="Nucleoside phosphorylase" evidence="6">
    <location>
        <begin position="2"/>
        <end position="247"/>
    </location>
</feature>
<protein>
    <recommendedName>
        <fullName evidence="2">adenosylhomocysteine nucleosidase</fullName>
        <ecNumber evidence="2">3.2.2.9</ecNumber>
    </recommendedName>
</protein>
<evidence type="ECO:0000256" key="1">
    <source>
        <dbReference type="ARBA" id="ARBA00004945"/>
    </source>
</evidence>
<dbReference type="InterPro" id="IPR010049">
    <property type="entry name" value="MTA_SAH_Nsdase"/>
</dbReference>